<comment type="pathway">
    <text evidence="4">Amino-acid biosynthesis.</text>
</comment>
<evidence type="ECO:0000313" key="6">
    <source>
        <dbReference type="EMBL" id="BBO21874.1"/>
    </source>
</evidence>
<organism evidence="6 7">
    <name type="scientific">Candidatus Desulfobacillus denitrificans</name>
    <dbReference type="NCBI Taxonomy" id="2608985"/>
    <lineage>
        <taxon>Bacteria</taxon>
        <taxon>Pseudomonadati</taxon>
        <taxon>Pseudomonadota</taxon>
        <taxon>Betaproteobacteria</taxon>
        <taxon>Candidatus Desulfobacillus</taxon>
    </lineage>
</organism>
<proteinExistence type="inferred from homology"/>
<comment type="similarity">
    <text evidence="1 5">Belongs to the HisA/HisF family.</text>
</comment>
<dbReference type="Pfam" id="PF00977">
    <property type="entry name" value="His_biosynth"/>
    <property type="match status" value="2"/>
</dbReference>
<keyword evidence="3 5" id="KW-0368">Histidine biosynthesis</keyword>
<keyword evidence="2 5" id="KW-0028">Amino-acid biosynthesis</keyword>
<dbReference type="SUPFAM" id="SSF51366">
    <property type="entry name" value="Ribulose-phoshate binding barrel"/>
    <property type="match status" value="1"/>
</dbReference>
<dbReference type="KEGG" id="ddz:DSYM_25730"/>
<protein>
    <submittedName>
        <fullName evidence="6">Nickel transporter</fullName>
    </submittedName>
</protein>
<sequence>MHILPVIDLLDGQVVRAVAGERARYRPVRSRLAGDADPVAVAAALLELAPFAAVYVADLDAIAGDGSPRNLDSLQRLGAVLGRRGVGELWLDAGRAAWTGELAARLAARGVALVPVTGSESLAAGEQPSVPSAGILSLDHRAGSFIGPPGLELDARRWPRRVLAMELAGVGMRRGPPRELLAALRGRAREAGRDDIALYAGGGVRDAADLARLEADGVAGALVATALHDGSLDAAALRPFFAGAAA</sequence>
<dbReference type="Gene3D" id="3.20.20.70">
    <property type="entry name" value="Aldolase class I"/>
    <property type="match status" value="1"/>
</dbReference>
<evidence type="ECO:0000256" key="4">
    <source>
        <dbReference type="ARBA" id="ARBA00029440"/>
    </source>
</evidence>
<accession>A0A809SBZ1</accession>
<name>A0A809SBZ1_9PROT</name>
<dbReference type="AlphaFoldDB" id="A0A809SBZ1"/>
<reference evidence="6" key="1">
    <citation type="journal article" name="DNA Res.">
        <title>The physiological potential of anammox bacteria as revealed by their core genome structure.</title>
        <authorList>
            <person name="Okubo T."/>
            <person name="Toyoda A."/>
            <person name="Fukuhara K."/>
            <person name="Uchiyama I."/>
            <person name="Harigaya Y."/>
            <person name="Kuroiwa M."/>
            <person name="Suzuki T."/>
            <person name="Murakami Y."/>
            <person name="Suwa Y."/>
            <person name="Takami H."/>
        </authorList>
    </citation>
    <scope>NUCLEOTIDE SEQUENCE</scope>
    <source>
        <strain evidence="6">317325-3</strain>
    </source>
</reference>
<dbReference type="InterPro" id="IPR011060">
    <property type="entry name" value="RibuloseP-bd_barrel"/>
</dbReference>
<evidence type="ECO:0000256" key="1">
    <source>
        <dbReference type="ARBA" id="ARBA00009667"/>
    </source>
</evidence>
<gene>
    <name evidence="6" type="ORF">DSYM_25730</name>
</gene>
<dbReference type="InterPro" id="IPR013785">
    <property type="entry name" value="Aldolase_TIM"/>
</dbReference>
<evidence type="ECO:0000256" key="2">
    <source>
        <dbReference type="ARBA" id="ARBA00022605"/>
    </source>
</evidence>
<dbReference type="EMBL" id="AP021857">
    <property type="protein sequence ID" value="BBO21874.1"/>
    <property type="molecule type" value="Genomic_DNA"/>
</dbReference>
<dbReference type="InterPro" id="IPR006062">
    <property type="entry name" value="His_biosynth"/>
</dbReference>
<evidence type="ECO:0000256" key="3">
    <source>
        <dbReference type="ARBA" id="ARBA00023102"/>
    </source>
</evidence>
<evidence type="ECO:0000256" key="5">
    <source>
        <dbReference type="RuleBase" id="RU003657"/>
    </source>
</evidence>
<dbReference type="GO" id="GO:0000105">
    <property type="term" value="P:L-histidine biosynthetic process"/>
    <property type="evidence" value="ECO:0007669"/>
    <property type="project" value="UniProtKB-KW"/>
</dbReference>
<dbReference type="Proteomes" id="UP000662914">
    <property type="component" value="Chromosome"/>
</dbReference>
<evidence type="ECO:0000313" key="7">
    <source>
        <dbReference type="Proteomes" id="UP000662914"/>
    </source>
</evidence>